<keyword evidence="3" id="KW-0507">mRNA processing</keyword>
<proteinExistence type="inferred from homology"/>
<accession>A0AAD5UKQ6</accession>
<dbReference type="InterPro" id="IPR006595">
    <property type="entry name" value="CTLH_C"/>
</dbReference>
<dbReference type="AlphaFoldDB" id="A0AAD5UKQ6"/>
<dbReference type="GO" id="GO:0016607">
    <property type="term" value="C:nuclear speck"/>
    <property type="evidence" value="ECO:0007669"/>
    <property type="project" value="UniProtKB-SubCell"/>
</dbReference>
<keyword evidence="11" id="KW-1185">Reference proteome</keyword>
<evidence type="ECO:0000313" key="11">
    <source>
        <dbReference type="Proteomes" id="UP001210925"/>
    </source>
</evidence>
<dbReference type="PRINTS" id="PR00320">
    <property type="entry name" value="GPROTEINBRPT"/>
</dbReference>
<dbReference type="InterPro" id="IPR015943">
    <property type="entry name" value="WD40/YVTN_repeat-like_dom_sf"/>
</dbReference>
<evidence type="ECO:0000256" key="5">
    <source>
        <dbReference type="ARBA" id="ARBA00023187"/>
    </source>
</evidence>
<evidence type="ECO:0000256" key="7">
    <source>
        <dbReference type="ARBA" id="ARBA00026184"/>
    </source>
</evidence>
<keyword evidence="4" id="KW-0677">Repeat</keyword>
<protein>
    <recommendedName>
        <fullName evidence="7">WD40 repeat-containing protein SMU1</fullName>
    </recommendedName>
</protein>
<feature type="repeat" description="WD" evidence="8">
    <location>
        <begin position="400"/>
        <end position="434"/>
    </location>
</feature>
<dbReference type="InterPro" id="IPR036322">
    <property type="entry name" value="WD40_repeat_dom_sf"/>
</dbReference>
<dbReference type="EMBL" id="JADGKB010000022">
    <property type="protein sequence ID" value="KAJ3258981.1"/>
    <property type="molecule type" value="Genomic_DNA"/>
</dbReference>
<evidence type="ECO:0000313" key="10">
    <source>
        <dbReference type="EMBL" id="KAJ3258981.1"/>
    </source>
</evidence>
<keyword evidence="5" id="KW-0508">mRNA splicing</keyword>
<feature type="domain" description="CTLH" evidence="9">
    <location>
        <begin position="82"/>
        <end position="133"/>
    </location>
</feature>
<dbReference type="SMART" id="SM00320">
    <property type="entry name" value="WD40"/>
    <property type="match status" value="4"/>
</dbReference>
<evidence type="ECO:0000259" key="9">
    <source>
        <dbReference type="PROSITE" id="PS50897"/>
    </source>
</evidence>
<dbReference type="InterPro" id="IPR020472">
    <property type="entry name" value="WD40_PAC1"/>
</dbReference>
<dbReference type="InterPro" id="IPR019775">
    <property type="entry name" value="WD40_repeat_CS"/>
</dbReference>
<dbReference type="PANTHER" id="PTHR22848">
    <property type="entry name" value="WD40 REPEAT PROTEIN"/>
    <property type="match status" value="1"/>
</dbReference>
<feature type="repeat" description="WD" evidence="8">
    <location>
        <begin position="358"/>
        <end position="399"/>
    </location>
</feature>
<feature type="repeat" description="WD" evidence="8">
    <location>
        <begin position="282"/>
        <end position="317"/>
    </location>
</feature>
<dbReference type="InterPro" id="IPR006594">
    <property type="entry name" value="LisH"/>
</dbReference>
<dbReference type="Proteomes" id="UP001210925">
    <property type="component" value="Unassembled WGS sequence"/>
</dbReference>
<organism evidence="10 11">
    <name type="scientific">Boothiomyces macroporosus</name>
    <dbReference type="NCBI Taxonomy" id="261099"/>
    <lineage>
        <taxon>Eukaryota</taxon>
        <taxon>Fungi</taxon>
        <taxon>Fungi incertae sedis</taxon>
        <taxon>Chytridiomycota</taxon>
        <taxon>Chytridiomycota incertae sedis</taxon>
        <taxon>Chytridiomycetes</taxon>
        <taxon>Rhizophydiales</taxon>
        <taxon>Terramycetaceae</taxon>
        <taxon>Boothiomyces</taxon>
    </lineage>
</organism>
<evidence type="ECO:0000256" key="1">
    <source>
        <dbReference type="ARBA" id="ARBA00004324"/>
    </source>
</evidence>
<comment type="subcellular location">
    <subcellularLocation>
        <location evidence="1">Nucleus speckle</location>
    </subcellularLocation>
</comment>
<evidence type="ECO:0000256" key="3">
    <source>
        <dbReference type="ARBA" id="ARBA00022664"/>
    </source>
</evidence>
<reference evidence="10" key="1">
    <citation type="submission" date="2020-05" db="EMBL/GenBank/DDBJ databases">
        <title>Phylogenomic resolution of chytrid fungi.</title>
        <authorList>
            <person name="Stajich J.E."/>
            <person name="Amses K."/>
            <person name="Simmons R."/>
            <person name="Seto K."/>
            <person name="Myers J."/>
            <person name="Bonds A."/>
            <person name="Quandt C.A."/>
            <person name="Barry K."/>
            <person name="Liu P."/>
            <person name="Grigoriev I."/>
            <person name="Longcore J.E."/>
            <person name="James T.Y."/>
        </authorList>
    </citation>
    <scope>NUCLEOTIDE SEQUENCE</scope>
    <source>
        <strain evidence="10">PLAUS21</strain>
    </source>
</reference>
<dbReference type="PROSITE" id="PS50896">
    <property type="entry name" value="LISH"/>
    <property type="match status" value="1"/>
</dbReference>
<dbReference type="PROSITE" id="PS50897">
    <property type="entry name" value="CTLH"/>
    <property type="match status" value="1"/>
</dbReference>
<comment type="similarity">
    <text evidence="6">Belongs to the WD repeat SMU1 family.</text>
</comment>
<evidence type="ECO:0000256" key="6">
    <source>
        <dbReference type="ARBA" id="ARBA00025801"/>
    </source>
</evidence>
<gene>
    <name evidence="10" type="ORF">HK103_003122</name>
</gene>
<evidence type="ECO:0000256" key="8">
    <source>
        <dbReference type="PROSITE-ProRule" id="PRU00221"/>
    </source>
</evidence>
<dbReference type="PROSITE" id="PS50082">
    <property type="entry name" value="WD_REPEATS_2"/>
    <property type="match status" value="3"/>
</dbReference>
<dbReference type="PROSITE" id="PS00678">
    <property type="entry name" value="WD_REPEATS_1"/>
    <property type="match status" value="2"/>
</dbReference>
<dbReference type="GO" id="GO:0000398">
    <property type="term" value="P:mRNA splicing, via spliceosome"/>
    <property type="evidence" value="ECO:0007669"/>
    <property type="project" value="InterPro"/>
</dbReference>
<dbReference type="InterPro" id="IPR045184">
    <property type="entry name" value="SMU1"/>
</dbReference>
<comment type="caution">
    <text evidence="10">The sequence shown here is derived from an EMBL/GenBank/DDBJ whole genome shotgun (WGS) entry which is preliminary data.</text>
</comment>
<dbReference type="CDD" id="cd00200">
    <property type="entry name" value="WD40"/>
    <property type="match status" value="1"/>
</dbReference>
<sequence length="475" mass="54236">MTKTESEELLKIANSNVKHEWDLNKITQPSQELFNAKDGRIKQDILRLIIQYLQDEGYYACTMTIMDEANLKQAERLEQQSEIKRMKKAILDGDWAEVDKLCARPFMRNHKSFLYAAYEQQFLEYIDHHEIQKAFTHLNKRLKPLEHLQRTPNEFRDLCYLLTSKSVQDVHSYKNWEGITSSREKLAEMFQNMIDYDVAEREGSAHVPPKRLLTLLQQAVAYQVEYARYHPNVTPKITSLLQDFNSLIIPNAVKSTFLGHTSNVKCAEFLGEDGSKIISGILEGHTSRIWDISCRPDGKFVASGSGDSTVKLWDVKNIGAPCVSTLLGHSGDDYLATGGYDKIVRLYDVERETITKAFSGHTLSVSKSIFTPLGNLIISGSYDNSIKFWDIVSGLCIKTISTHLGEVTNVEMSSDGYYLLSSSKDNSNRLWDIRMVPFTYRSSEQFENSKVTKIHQRISFEHPLRANRLLLGALK</sequence>
<dbReference type="Pfam" id="PF00400">
    <property type="entry name" value="WD40"/>
    <property type="match status" value="4"/>
</dbReference>
<evidence type="ECO:0000256" key="2">
    <source>
        <dbReference type="ARBA" id="ARBA00022574"/>
    </source>
</evidence>
<name>A0AAD5UKQ6_9FUNG</name>
<dbReference type="SUPFAM" id="SSF50978">
    <property type="entry name" value="WD40 repeat-like"/>
    <property type="match status" value="1"/>
</dbReference>
<dbReference type="InterPro" id="IPR001680">
    <property type="entry name" value="WD40_rpt"/>
</dbReference>
<dbReference type="PROSITE" id="PS50294">
    <property type="entry name" value="WD_REPEATS_REGION"/>
    <property type="match status" value="3"/>
</dbReference>
<dbReference type="Gene3D" id="2.130.10.10">
    <property type="entry name" value="YVTN repeat-like/Quinoprotein amine dehydrogenase"/>
    <property type="match status" value="2"/>
</dbReference>
<keyword evidence="2 8" id="KW-0853">WD repeat</keyword>
<evidence type="ECO:0000256" key="4">
    <source>
        <dbReference type="ARBA" id="ARBA00022737"/>
    </source>
</evidence>